<dbReference type="OMA" id="GYDCVIW"/>
<protein>
    <submittedName>
        <fullName evidence="2">Uncharacterized protein</fullName>
    </submittedName>
</protein>
<sequence>MFKASRHSSPTYTTPLPVVRLRGPAQLSRSTSDSNQSSPSTSSPRLDHPVGSDGDAPEGIFSPEVKKIMRNSMYLTFNAPRVDDYHRALFLTEPRHTSDNSLNVSGTLFHASYDRPSGTPEGTSKIWQLEQKPSRDVSAVKSLVLLYKICTLDPARGPIESQCEEIRSIVSRVPLGRQNREAQLGPLSEGEGNPVLDGYDCVIWTVDAIDALAQAGILSLSKMGFRNAGEFMAAARSQAGPENARSMVGVDFGGLRVVNEPR</sequence>
<dbReference type="OrthoDB" id="3016366at2759"/>
<evidence type="ECO:0000313" key="3">
    <source>
        <dbReference type="Proteomes" id="UP000006753"/>
    </source>
</evidence>
<dbReference type="HOGENOM" id="CLU_1062009_0_0_1"/>
<gene>
    <name evidence="2" type="ORF">MBM_05351</name>
</gene>
<organism evidence="2 3">
    <name type="scientific">Marssonina brunnea f. sp. multigermtubi (strain MB_m1)</name>
    <name type="common">Marssonina leaf spot fungus</name>
    <dbReference type="NCBI Taxonomy" id="1072389"/>
    <lineage>
        <taxon>Eukaryota</taxon>
        <taxon>Fungi</taxon>
        <taxon>Dikarya</taxon>
        <taxon>Ascomycota</taxon>
        <taxon>Pezizomycotina</taxon>
        <taxon>Leotiomycetes</taxon>
        <taxon>Helotiales</taxon>
        <taxon>Drepanopezizaceae</taxon>
        <taxon>Drepanopeziza</taxon>
    </lineage>
</organism>
<evidence type="ECO:0000313" key="2">
    <source>
        <dbReference type="EMBL" id="EKD16882.1"/>
    </source>
</evidence>
<dbReference type="Pfam" id="PF20174">
    <property type="entry name" value="DUF6540"/>
    <property type="match status" value="1"/>
</dbReference>
<dbReference type="InParanoid" id="K1WWJ3"/>
<feature type="region of interest" description="Disordered" evidence="1">
    <location>
        <begin position="1"/>
        <end position="59"/>
    </location>
</feature>
<evidence type="ECO:0000256" key="1">
    <source>
        <dbReference type="SAM" id="MobiDB-lite"/>
    </source>
</evidence>
<dbReference type="KEGG" id="mbe:MBM_05351"/>
<feature type="compositionally biased region" description="Low complexity" evidence="1">
    <location>
        <begin position="26"/>
        <end position="44"/>
    </location>
</feature>
<dbReference type="InterPro" id="IPR046670">
    <property type="entry name" value="DUF6540"/>
</dbReference>
<proteinExistence type="predicted"/>
<name>K1WWJ3_MARBU</name>
<dbReference type="AlphaFoldDB" id="K1WWJ3"/>
<accession>K1WWJ3</accession>
<dbReference type="Proteomes" id="UP000006753">
    <property type="component" value="Unassembled WGS sequence"/>
</dbReference>
<dbReference type="EMBL" id="JH921438">
    <property type="protein sequence ID" value="EKD16882.1"/>
    <property type="molecule type" value="Genomic_DNA"/>
</dbReference>
<keyword evidence="3" id="KW-1185">Reference proteome</keyword>
<reference evidence="2 3" key="1">
    <citation type="journal article" date="2012" name="BMC Genomics">
        <title>Sequencing the genome of Marssonina brunnea reveals fungus-poplar co-evolution.</title>
        <authorList>
            <person name="Zhu S."/>
            <person name="Cao Y.-Z."/>
            <person name="Jiang C."/>
            <person name="Tan B.-Y."/>
            <person name="Wang Z."/>
            <person name="Feng S."/>
            <person name="Zhang L."/>
            <person name="Su X.-H."/>
            <person name="Brejova B."/>
            <person name="Vinar T."/>
            <person name="Xu M."/>
            <person name="Wang M.-X."/>
            <person name="Zhang S.-G."/>
            <person name="Huang M.-R."/>
            <person name="Wu R."/>
            <person name="Zhou Y."/>
        </authorList>
    </citation>
    <scope>NUCLEOTIDE SEQUENCE [LARGE SCALE GENOMIC DNA]</scope>
    <source>
        <strain evidence="2 3">MB_m1</strain>
    </source>
</reference>
<dbReference type="GeneID" id="18761286"/>